<sequence length="103" mass="11598">MDFLSSVHPHKMKTQKVISEVLDGHLQSHTICTFCIRKLIFLLTPDSVYTAHRPVMMTEGTEHNTENALASTSMSMLQYISSGMDCRLDVVFATKDSHRAIIT</sequence>
<dbReference type="Proteomes" id="UP000499080">
    <property type="component" value="Unassembled WGS sequence"/>
</dbReference>
<comment type="caution">
    <text evidence="1">The sequence shown here is derived from an EMBL/GenBank/DDBJ whole genome shotgun (WGS) entry which is preliminary data.</text>
</comment>
<proteinExistence type="predicted"/>
<keyword evidence="2" id="KW-1185">Reference proteome</keyword>
<dbReference type="AlphaFoldDB" id="A0A4Y2UHH3"/>
<name>A0A4Y2UHH3_ARAVE</name>
<dbReference type="EMBL" id="BGPR01036009">
    <property type="protein sequence ID" value="GBO11076.1"/>
    <property type="molecule type" value="Genomic_DNA"/>
</dbReference>
<evidence type="ECO:0000313" key="2">
    <source>
        <dbReference type="Proteomes" id="UP000499080"/>
    </source>
</evidence>
<evidence type="ECO:0000313" key="1">
    <source>
        <dbReference type="EMBL" id="GBO11076.1"/>
    </source>
</evidence>
<organism evidence="1 2">
    <name type="scientific">Araneus ventricosus</name>
    <name type="common">Orbweaver spider</name>
    <name type="synonym">Epeira ventricosa</name>
    <dbReference type="NCBI Taxonomy" id="182803"/>
    <lineage>
        <taxon>Eukaryota</taxon>
        <taxon>Metazoa</taxon>
        <taxon>Ecdysozoa</taxon>
        <taxon>Arthropoda</taxon>
        <taxon>Chelicerata</taxon>
        <taxon>Arachnida</taxon>
        <taxon>Araneae</taxon>
        <taxon>Araneomorphae</taxon>
        <taxon>Entelegynae</taxon>
        <taxon>Araneoidea</taxon>
        <taxon>Araneidae</taxon>
        <taxon>Araneus</taxon>
    </lineage>
</organism>
<accession>A0A4Y2UHH3</accession>
<protein>
    <submittedName>
        <fullName evidence="1">Uncharacterized protein</fullName>
    </submittedName>
</protein>
<reference evidence="1 2" key="1">
    <citation type="journal article" date="2019" name="Sci. Rep.">
        <title>Orb-weaving spider Araneus ventricosus genome elucidates the spidroin gene catalogue.</title>
        <authorList>
            <person name="Kono N."/>
            <person name="Nakamura H."/>
            <person name="Ohtoshi R."/>
            <person name="Moran D.A.P."/>
            <person name="Shinohara A."/>
            <person name="Yoshida Y."/>
            <person name="Fujiwara M."/>
            <person name="Mori M."/>
            <person name="Tomita M."/>
            <person name="Arakawa K."/>
        </authorList>
    </citation>
    <scope>NUCLEOTIDE SEQUENCE [LARGE SCALE GENOMIC DNA]</scope>
</reference>
<gene>
    <name evidence="1" type="ORF">AVEN_237814_1</name>
</gene>